<feature type="transmembrane region" description="Helical" evidence="7">
    <location>
        <begin position="426"/>
        <end position="448"/>
    </location>
</feature>
<keyword evidence="10" id="KW-1185">Reference proteome</keyword>
<evidence type="ECO:0000256" key="5">
    <source>
        <dbReference type="ARBA" id="ARBA00022989"/>
    </source>
</evidence>
<dbReference type="InterPro" id="IPR000515">
    <property type="entry name" value="MetI-like"/>
</dbReference>
<feature type="transmembrane region" description="Helical" evidence="7">
    <location>
        <begin position="312"/>
        <end position="334"/>
    </location>
</feature>
<keyword evidence="6 7" id="KW-0472">Membrane</keyword>
<feature type="transmembrane region" description="Helical" evidence="7">
    <location>
        <begin position="261"/>
        <end position="281"/>
    </location>
</feature>
<dbReference type="AlphaFoldDB" id="A0A839IMX9"/>
<sequence length="576" mass="63879">MNFQPQLSDKNKKSFLKALFSDRTPAPPGTGYWQWTVWAIAAIVLLPVLSVIWLSMFPEENIWPHLFDTVLPDYVKTTLLLMLGVGGLSALTGVSTAWVTTMYDFPGRRIFEWALLLPFAVPAYVIAYVYTDMLEYSGWLQGGLRELFGWQTARDYWFPEIRSLGGAVLMMGLVLYPYVFMMVRATFIEQSASLRDAARTLGCTQRQVFWRISLPTARPALAVGLALVLMEALNDFGTVDYFAVRTLTAGIYDVWMNMGNIGGAAQLASVMMLFILALIGMERFSRRRQKQFSRGDRFKAFNRQKLTGKKAFFSWLICFIPLLLGFIVPVLSLSRHAMVYFDVSWTPEFFSMSWNSFMLSASAAFGTVLLGLVLAYGKRLVNRKSVQRAVAVSGLGYAMPGAVLAVGVIIPLAAFDNSIDALFESWFGVSTGLLLSGTLFAVIFAYMVRFLAVSAGSIESSLEKVTPSMDMAARSMGYSTLETLLKVHVPIIKPGVLTAALVVFVDCMKELPATLVLRPFDFDTLATHVYQFASDELLEESALSALVIVLVGIIPVILLSRSIIASRNEKREASAE</sequence>
<dbReference type="PANTHER" id="PTHR30183:SF2">
    <property type="entry name" value="IRON UTILIZATION PROTEIN"/>
    <property type="match status" value="1"/>
</dbReference>
<keyword evidence="2 7" id="KW-0813">Transport</keyword>
<dbReference type="Proteomes" id="UP000565262">
    <property type="component" value="Unassembled WGS sequence"/>
</dbReference>
<feature type="domain" description="ABC transmembrane type-1" evidence="8">
    <location>
        <begin position="75"/>
        <end position="280"/>
    </location>
</feature>
<feature type="transmembrane region" description="Helical" evidence="7">
    <location>
        <begin position="110"/>
        <end position="130"/>
    </location>
</feature>
<evidence type="ECO:0000256" key="3">
    <source>
        <dbReference type="ARBA" id="ARBA00022475"/>
    </source>
</evidence>
<gene>
    <name evidence="9" type="ORF">H4O21_05520</name>
</gene>
<dbReference type="Gene3D" id="1.10.3720.10">
    <property type="entry name" value="MetI-like"/>
    <property type="match status" value="2"/>
</dbReference>
<accession>A0A839IMX9</accession>
<evidence type="ECO:0000256" key="4">
    <source>
        <dbReference type="ARBA" id="ARBA00022692"/>
    </source>
</evidence>
<dbReference type="PANTHER" id="PTHR30183">
    <property type="entry name" value="MOLYBDENUM TRANSPORT SYSTEM PERMEASE PROTEIN MODB"/>
    <property type="match status" value="1"/>
</dbReference>
<dbReference type="RefSeq" id="WP_182807843.1">
    <property type="nucleotide sequence ID" value="NZ_JACJFM010000005.1"/>
</dbReference>
<dbReference type="InterPro" id="IPR035906">
    <property type="entry name" value="MetI-like_sf"/>
</dbReference>
<keyword evidence="5 7" id="KW-1133">Transmembrane helix</keyword>
<evidence type="ECO:0000313" key="10">
    <source>
        <dbReference type="Proteomes" id="UP000565262"/>
    </source>
</evidence>
<dbReference type="FunFam" id="1.10.3720.10:FF:000088">
    <property type="entry name" value="Iron(III) ABC transporter, permease protein"/>
    <property type="match status" value="1"/>
</dbReference>
<feature type="transmembrane region" description="Helical" evidence="7">
    <location>
        <begin position="484"/>
        <end position="505"/>
    </location>
</feature>
<evidence type="ECO:0000256" key="1">
    <source>
        <dbReference type="ARBA" id="ARBA00004651"/>
    </source>
</evidence>
<dbReference type="EMBL" id="JACJFM010000005">
    <property type="protein sequence ID" value="MBB1486060.1"/>
    <property type="molecule type" value="Genomic_DNA"/>
</dbReference>
<protein>
    <submittedName>
        <fullName evidence="9">Iron ABC transporter permease</fullName>
    </submittedName>
</protein>
<feature type="transmembrane region" description="Helical" evidence="7">
    <location>
        <begin position="542"/>
        <end position="564"/>
    </location>
</feature>
<comment type="subcellular location">
    <subcellularLocation>
        <location evidence="1 7">Cell membrane</location>
        <topology evidence="1 7">Multi-pass membrane protein</topology>
    </subcellularLocation>
</comment>
<feature type="transmembrane region" description="Helical" evidence="7">
    <location>
        <begin position="164"/>
        <end position="187"/>
    </location>
</feature>
<feature type="transmembrane region" description="Helical" evidence="7">
    <location>
        <begin position="354"/>
        <end position="377"/>
    </location>
</feature>
<feature type="transmembrane region" description="Helical" evidence="7">
    <location>
        <begin position="77"/>
        <end position="98"/>
    </location>
</feature>
<evidence type="ECO:0000256" key="2">
    <source>
        <dbReference type="ARBA" id="ARBA00022448"/>
    </source>
</evidence>
<dbReference type="PROSITE" id="PS50928">
    <property type="entry name" value="ABC_TM1"/>
    <property type="match status" value="2"/>
</dbReference>
<dbReference type="Pfam" id="PF00528">
    <property type="entry name" value="BPD_transp_1"/>
    <property type="match status" value="1"/>
</dbReference>
<comment type="similarity">
    <text evidence="7">Belongs to the binding-protein-dependent transport system permease family.</text>
</comment>
<dbReference type="GO" id="GO:0055085">
    <property type="term" value="P:transmembrane transport"/>
    <property type="evidence" value="ECO:0007669"/>
    <property type="project" value="InterPro"/>
</dbReference>
<organism evidence="9 10">
    <name type="scientific">Oceanospirillum sediminis</name>
    <dbReference type="NCBI Taxonomy" id="2760088"/>
    <lineage>
        <taxon>Bacteria</taxon>
        <taxon>Pseudomonadati</taxon>
        <taxon>Pseudomonadota</taxon>
        <taxon>Gammaproteobacteria</taxon>
        <taxon>Oceanospirillales</taxon>
        <taxon>Oceanospirillaceae</taxon>
        <taxon>Oceanospirillum</taxon>
    </lineage>
</organism>
<evidence type="ECO:0000256" key="6">
    <source>
        <dbReference type="ARBA" id="ARBA00023136"/>
    </source>
</evidence>
<feature type="transmembrane region" description="Helical" evidence="7">
    <location>
        <begin position="389"/>
        <end position="414"/>
    </location>
</feature>
<feature type="domain" description="ABC transmembrane type-1" evidence="8">
    <location>
        <begin position="353"/>
        <end position="559"/>
    </location>
</feature>
<proteinExistence type="inferred from homology"/>
<feature type="transmembrane region" description="Helical" evidence="7">
    <location>
        <begin position="35"/>
        <end position="57"/>
    </location>
</feature>
<dbReference type="SUPFAM" id="SSF161098">
    <property type="entry name" value="MetI-like"/>
    <property type="match status" value="2"/>
</dbReference>
<reference evidence="9 10" key="1">
    <citation type="submission" date="2020-08" db="EMBL/GenBank/DDBJ databases">
        <title>Oceanospirillum sp. nov. isolated from marine sediment.</title>
        <authorList>
            <person name="Ji X."/>
        </authorList>
    </citation>
    <scope>NUCLEOTIDE SEQUENCE [LARGE SCALE GENOMIC DNA]</scope>
    <source>
        <strain evidence="9 10">D5</strain>
    </source>
</reference>
<keyword evidence="4 7" id="KW-0812">Transmembrane</keyword>
<name>A0A839IMX9_9GAMM</name>
<keyword evidence="3" id="KW-1003">Cell membrane</keyword>
<feature type="transmembrane region" description="Helical" evidence="7">
    <location>
        <begin position="208"/>
        <end position="230"/>
    </location>
</feature>
<comment type="caution">
    <text evidence="9">The sequence shown here is derived from an EMBL/GenBank/DDBJ whole genome shotgun (WGS) entry which is preliminary data.</text>
</comment>
<evidence type="ECO:0000256" key="7">
    <source>
        <dbReference type="RuleBase" id="RU363032"/>
    </source>
</evidence>
<dbReference type="GO" id="GO:0005886">
    <property type="term" value="C:plasma membrane"/>
    <property type="evidence" value="ECO:0007669"/>
    <property type="project" value="UniProtKB-SubCell"/>
</dbReference>
<evidence type="ECO:0000259" key="8">
    <source>
        <dbReference type="PROSITE" id="PS50928"/>
    </source>
</evidence>
<dbReference type="CDD" id="cd06261">
    <property type="entry name" value="TM_PBP2"/>
    <property type="match status" value="2"/>
</dbReference>
<evidence type="ECO:0000313" key="9">
    <source>
        <dbReference type="EMBL" id="MBB1486060.1"/>
    </source>
</evidence>